<evidence type="ECO:0000313" key="2">
    <source>
        <dbReference type="EMBL" id="TSB04316.1"/>
    </source>
</evidence>
<sequence>MLNAILSLAMIAAFLLLIGAWKRWRRDGFSQQMWLMVAAALVIFANIAIWVVPDEKGNSLVTGEVK</sequence>
<feature type="transmembrane region" description="Helical" evidence="1">
    <location>
        <begin position="33"/>
        <end position="52"/>
    </location>
</feature>
<dbReference type="Proteomes" id="UP000320160">
    <property type="component" value="Unassembled WGS sequence"/>
</dbReference>
<dbReference type="RefSeq" id="WP_143776282.1">
    <property type="nucleotide sequence ID" value="NZ_OZ260107.1"/>
</dbReference>
<proteinExistence type="predicted"/>
<evidence type="ECO:0000313" key="3">
    <source>
        <dbReference type="Proteomes" id="UP000320160"/>
    </source>
</evidence>
<keyword evidence="1" id="KW-0812">Transmembrane</keyword>
<dbReference type="AlphaFoldDB" id="A0A553WI01"/>
<organism evidence="2 3">
    <name type="scientific">Sphingorhabdus contaminans</name>
    <dbReference type="NCBI Taxonomy" id="1343899"/>
    <lineage>
        <taxon>Bacteria</taxon>
        <taxon>Pseudomonadati</taxon>
        <taxon>Pseudomonadota</taxon>
        <taxon>Alphaproteobacteria</taxon>
        <taxon>Sphingomonadales</taxon>
        <taxon>Sphingomonadaceae</taxon>
        <taxon>Sphingorhabdus</taxon>
    </lineage>
</organism>
<dbReference type="EMBL" id="VKKU01000001">
    <property type="protein sequence ID" value="TSB04316.1"/>
    <property type="molecule type" value="Genomic_DNA"/>
</dbReference>
<protein>
    <submittedName>
        <fullName evidence="2">Uncharacterized protein</fullName>
    </submittedName>
</protein>
<name>A0A553WI01_9SPHN</name>
<keyword evidence="3" id="KW-1185">Reference proteome</keyword>
<keyword evidence="1" id="KW-0472">Membrane</keyword>
<comment type="caution">
    <text evidence="2">The sequence shown here is derived from an EMBL/GenBank/DDBJ whole genome shotgun (WGS) entry which is preliminary data.</text>
</comment>
<keyword evidence="1" id="KW-1133">Transmembrane helix</keyword>
<dbReference type="OrthoDB" id="7477507at2"/>
<feature type="transmembrane region" description="Helical" evidence="1">
    <location>
        <begin position="6"/>
        <end position="21"/>
    </location>
</feature>
<evidence type="ECO:0000256" key="1">
    <source>
        <dbReference type="SAM" id="Phobius"/>
    </source>
</evidence>
<gene>
    <name evidence="2" type="ORF">FOM92_02475</name>
</gene>
<reference evidence="2 3" key="1">
    <citation type="submission" date="2019-07" db="EMBL/GenBank/DDBJ databases">
        <authorList>
            <person name="Park M."/>
        </authorList>
    </citation>
    <scope>NUCLEOTIDE SEQUENCE [LARGE SCALE GENOMIC DNA]</scope>
    <source>
        <strain evidence="2 3">KCTC32445</strain>
    </source>
</reference>
<accession>A0A553WI01</accession>